<dbReference type="GO" id="GO:0000502">
    <property type="term" value="C:proteasome complex"/>
    <property type="evidence" value="ECO:0007669"/>
    <property type="project" value="UniProtKB-KW"/>
</dbReference>
<dbReference type="GO" id="GO:0016282">
    <property type="term" value="C:eukaryotic 43S preinitiation complex"/>
    <property type="evidence" value="ECO:0007669"/>
    <property type="project" value="UniProtKB-UniRule"/>
</dbReference>
<keyword evidence="3" id="KW-0489">Methyltransferase</keyword>
<keyword evidence="10" id="KW-1185">Reference proteome</keyword>
<dbReference type="HAMAP" id="MF_03012">
    <property type="entry name" value="eIF3m"/>
    <property type="match status" value="1"/>
</dbReference>
<comment type="caution">
    <text evidence="9">The sequence shown here is derived from an EMBL/GenBank/DDBJ whole genome shotgun (WGS) entry which is preliminary data.</text>
</comment>
<protein>
    <recommendedName>
        <fullName evidence="7">Eukaryotic translation initiation factor 3 subunit M</fullName>
        <shortName evidence="7">eIF3m</shortName>
    </recommendedName>
</protein>
<dbReference type="GO" id="GO:0001732">
    <property type="term" value="P:formation of cytoplasmic translation initiation complex"/>
    <property type="evidence" value="ECO:0007669"/>
    <property type="project" value="UniProtKB-UniRule"/>
</dbReference>
<keyword evidence="5" id="KW-0325">Glycoprotein</keyword>
<dbReference type="Pfam" id="PF01399">
    <property type="entry name" value="PCI"/>
    <property type="match status" value="1"/>
</dbReference>
<reference evidence="9 10" key="1">
    <citation type="journal article" date="2018" name="Mol. Plant">
        <title>The genome of Artemisia annua provides insight into the evolution of Asteraceae family and artemisinin biosynthesis.</title>
        <authorList>
            <person name="Shen Q."/>
            <person name="Zhang L."/>
            <person name="Liao Z."/>
            <person name="Wang S."/>
            <person name="Yan T."/>
            <person name="Shi P."/>
            <person name="Liu M."/>
            <person name="Fu X."/>
            <person name="Pan Q."/>
            <person name="Wang Y."/>
            <person name="Lv Z."/>
            <person name="Lu X."/>
            <person name="Zhang F."/>
            <person name="Jiang W."/>
            <person name="Ma Y."/>
            <person name="Chen M."/>
            <person name="Hao X."/>
            <person name="Li L."/>
            <person name="Tang Y."/>
            <person name="Lv G."/>
            <person name="Zhou Y."/>
            <person name="Sun X."/>
            <person name="Brodelius P.E."/>
            <person name="Rose J.K.C."/>
            <person name="Tang K."/>
        </authorList>
    </citation>
    <scope>NUCLEOTIDE SEQUENCE [LARGE SCALE GENOMIC DNA]</scope>
    <source>
        <strain evidence="10">cv. Huhao1</strain>
        <tissue evidence="9">Leaf</tissue>
    </source>
</reference>
<dbReference type="EMBL" id="PKPP01000143">
    <property type="protein sequence ID" value="PWA97114.1"/>
    <property type="molecule type" value="Genomic_DNA"/>
</dbReference>
<dbReference type="OrthoDB" id="2013003at2759"/>
<sequence length="832" mass="94530">MTTVVPTSEEDPVLSVVRFTAEMSWAEAGPEVAEQQVSSLCLEAQECVVSGRWLDLASLMITSADLILNKASDKDVECIFTIICNLVKKPESLDEVLEMAKLLSTKIAQQTNDKPALRLKILFNLYNLLENPYCRFQVYMKALLLALSGKVVDHIIPSFKKIDSFLKEWELGVQDQRELFLAIAKVLKEHKSSPKETLKFLTKYLATFSGEDANAMEEAKEEAAYTIIEFVKSPDMFQSDLLEMPAVAQLEQDTKYALVYQLLKIFQTQRLDAYLAFQTANSELLTSHGLVHEECVAKMRLLSMVDLASDESGQISYSLIKDTLQIEDDEVEPWVVKAITAKLIDCKIDQMNQVIRVSRYTERVFGPRQWQALREKLATWKSNIANVITTVQANKVTEEGTQAVQVLSLAFLESLHHQISYMQTQVGILLQQIHSEKNESVTLSRFSDQVIRFAVLLDKLAQSFSSMHGNTTIITSETYHSNDALTVYEDLSEQGDNENENEEGLIKSKEVVHYIRPKPNRLPDGKKNFLDLDVINPSLGLGCTRMTADLDRYSSYTRYSSCPDDWELAQKLILKGCDPLPRRICFSRTPPHYDKPLSLDTSLWTKPSDSNILWNRYKCKNYNCLVSIETLNKRGFHKCSDCFNLSKIGWEVPLDGSESAEISINEVLALKKGEIRVGLDFSPTTGTFAALMRERNVTIVSATVNLGAPFNEVISLRGLIPLYVSIGTRLPFFDSTLDLVHTTLYLDGWIDLELLEYVLFDWDRVLRPKGVLWVDRFFCKKEDMKAYINVFEKLGYTKVIWKVVAKKDKIDDELYLSAVLEKPLELKSTQTL</sequence>
<keyword evidence="7" id="KW-0963">Cytoplasm</keyword>
<evidence type="ECO:0000313" key="10">
    <source>
        <dbReference type="Proteomes" id="UP000245207"/>
    </source>
</evidence>
<comment type="similarity">
    <text evidence="7">Belongs to the eIF-3 subunit M family.</text>
</comment>
<comment type="similarity">
    <text evidence="2">Belongs to the methyltransferase superfamily.</text>
</comment>
<dbReference type="Pfam" id="PF18005">
    <property type="entry name" value="eIF3m_C_helix"/>
    <property type="match status" value="1"/>
</dbReference>
<keyword evidence="3" id="KW-0808">Transferase</keyword>
<dbReference type="PROSITE" id="PS50250">
    <property type="entry name" value="PCI"/>
    <property type="match status" value="1"/>
</dbReference>
<dbReference type="InterPro" id="IPR029063">
    <property type="entry name" value="SAM-dependent_MTases_sf"/>
</dbReference>
<dbReference type="GO" id="GO:0016020">
    <property type="term" value="C:membrane"/>
    <property type="evidence" value="ECO:0007669"/>
    <property type="project" value="UniProtKB-SubCell"/>
</dbReference>
<dbReference type="GO" id="GO:0033290">
    <property type="term" value="C:eukaryotic 48S preinitiation complex"/>
    <property type="evidence" value="ECO:0007669"/>
    <property type="project" value="UniProtKB-UniRule"/>
</dbReference>
<comment type="function">
    <text evidence="7">Component of the eukaryotic translation initiation factor 3 (eIF-3) complex, which is involved in protein synthesis of a specialized repertoire of mRNAs and, together with other initiation factors, stimulates binding of mRNA and methionyl-tRNAi to the 40S ribosome. The eIF-3 complex specifically targets and initiates translation of a subset of mRNAs involved in cell proliferation.</text>
</comment>
<comment type="subunit">
    <text evidence="7">Component of the eukaryotic translation initiation factor 3 (eIF-3) complex.</text>
</comment>
<evidence type="ECO:0000256" key="5">
    <source>
        <dbReference type="ARBA" id="ARBA00023180"/>
    </source>
</evidence>
<dbReference type="Pfam" id="PF03141">
    <property type="entry name" value="Methyltransf_29"/>
    <property type="match status" value="1"/>
</dbReference>
<dbReference type="InterPro" id="IPR004159">
    <property type="entry name" value="Put_SAM_MeTrfase"/>
</dbReference>
<dbReference type="GO" id="GO:0032259">
    <property type="term" value="P:methylation"/>
    <property type="evidence" value="ECO:0007669"/>
    <property type="project" value="UniProtKB-KW"/>
</dbReference>
<keyword evidence="4" id="KW-0735">Signal-anchor</keyword>
<dbReference type="PANTHER" id="PTHR44067">
    <property type="entry name" value="S-ADENOSYL-L-METHIONINE-DEPENDENT METHYLTRANSFERASE SUPERFAMILY PROTEIN-RELATED"/>
    <property type="match status" value="1"/>
</dbReference>
<keyword evidence="7 9" id="KW-0396">Initiation factor</keyword>
<evidence type="ECO:0000256" key="2">
    <source>
        <dbReference type="ARBA" id="ARBA00008361"/>
    </source>
</evidence>
<proteinExistence type="inferred from homology"/>
<keyword evidence="4" id="KW-0812">Transmembrane</keyword>
<dbReference type="GO" id="GO:0012505">
    <property type="term" value="C:endomembrane system"/>
    <property type="evidence" value="ECO:0007669"/>
    <property type="project" value="UniProtKB-SubCell"/>
</dbReference>
<dbReference type="InterPro" id="IPR027528">
    <property type="entry name" value="eIF3m"/>
</dbReference>
<evidence type="ECO:0000256" key="7">
    <source>
        <dbReference type="HAMAP-Rule" id="MF_03012"/>
    </source>
</evidence>
<name>A0A2U1QGI8_ARTAN</name>
<organism evidence="9 10">
    <name type="scientific">Artemisia annua</name>
    <name type="common">Sweet wormwood</name>
    <dbReference type="NCBI Taxonomy" id="35608"/>
    <lineage>
        <taxon>Eukaryota</taxon>
        <taxon>Viridiplantae</taxon>
        <taxon>Streptophyta</taxon>
        <taxon>Embryophyta</taxon>
        <taxon>Tracheophyta</taxon>
        <taxon>Spermatophyta</taxon>
        <taxon>Magnoliopsida</taxon>
        <taxon>eudicotyledons</taxon>
        <taxon>Gunneridae</taxon>
        <taxon>Pentapetalae</taxon>
        <taxon>asterids</taxon>
        <taxon>campanulids</taxon>
        <taxon>Asterales</taxon>
        <taxon>Asteraceae</taxon>
        <taxon>Asteroideae</taxon>
        <taxon>Anthemideae</taxon>
        <taxon>Artemisiinae</taxon>
        <taxon>Artemisia</taxon>
    </lineage>
</organism>
<dbReference type="SMART" id="SM00088">
    <property type="entry name" value="PINT"/>
    <property type="match status" value="1"/>
</dbReference>
<gene>
    <name evidence="9" type="ORF">CTI12_AA032100</name>
</gene>
<feature type="domain" description="PCI" evidence="8">
    <location>
        <begin position="196"/>
        <end position="362"/>
    </location>
</feature>
<dbReference type="GO" id="GO:0071541">
    <property type="term" value="C:eukaryotic translation initiation factor 3 complex, eIF3m"/>
    <property type="evidence" value="ECO:0007669"/>
    <property type="project" value="UniProtKB-UniRule"/>
</dbReference>
<dbReference type="InterPro" id="IPR040750">
    <property type="entry name" value="eIF3m_C_helix"/>
</dbReference>
<dbReference type="SUPFAM" id="SSF46785">
    <property type="entry name" value="Winged helix' DNA-binding domain"/>
    <property type="match status" value="1"/>
</dbReference>
<accession>A0A2U1QGI8</accession>
<evidence type="ECO:0000313" key="9">
    <source>
        <dbReference type="EMBL" id="PWA97114.1"/>
    </source>
</evidence>
<dbReference type="AlphaFoldDB" id="A0A2U1QGI8"/>
<dbReference type="PANTHER" id="PTHR44067:SF12">
    <property type="entry name" value="METHYLTRANSFERASE TYPE 11 DOMAIN-CONTAINING PROTEIN"/>
    <property type="match status" value="1"/>
</dbReference>
<dbReference type="Proteomes" id="UP000245207">
    <property type="component" value="Unassembled WGS sequence"/>
</dbReference>
<dbReference type="STRING" id="35608.A0A2U1QGI8"/>
<dbReference type="GO" id="GO:0008168">
    <property type="term" value="F:methyltransferase activity"/>
    <property type="evidence" value="ECO:0007669"/>
    <property type="project" value="UniProtKB-KW"/>
</dbReference>
<keyword evidence="7" id="KW-0648">Protein biosynthesis</keyword>
<evidence type="ECO:0000256" key="6">
    <source>
        <dbReference type="ARBA" id="ARBA00037847"/>
    </source>
</evidence>
<comment type="subcellular location">
    <subcellularLocation>
        <location evidence="7">Cytoplasm</location>
    </subcellularLocation>
    <subcellularLocation>
        <location evidence="6">Endomembrane system</location>
        <topology evidence="6">Single-pass membrane protein</topology>
    </subcellularLocation>
    <subcellularLocation>
        <location evidence="1">Membrane</location>
        <topology evidence="1">Single-pass type II membrane protein</topology>
    </subcellularLocation>
</comment>
<evidence type="ECO:0000256" key="1">
    <source>
        <dbReference type="ARBA" id="ARBA00004606"/>
    </source>
</evidence>
<keyword evidence="9" id="KW-0647">Proteasome</keyword>
<evidence type="ECO:0000256" key="3">
    <source>
        <dbReference type="ARBA" id="ARBA00022603"/>
    </source>
</evidence>
<dbReference type="InterPro" id="IPR053223">
    <property type="entry name" value="Prob_Methyltransferase"/>
</dbReference>
<evidence type="ECO:0000256" key="4">
    <source>
        <dbReference type="ARBA" id="ARBA00022968"/>
    </source>
</evidence>
<dbReference type="InterPro" id="IPR036390">
    <property type="entry name" value="WH_DNA-bd_sf"/>
</dbReference>
<dbReference type="GO" id="GO:0003743">
    <property type="term" value="F:translation initiation factor activity"/>
    <property type="evidence" value="ECO:0007669"/>
    <property type="project" value="UniProtKB-UniRule"/>
</dbReference>
<evidence type="ECO:0000259" key="8">
    <source>
        <dbReference type="PROSITE" id="PS50250"/>
    </source>
</evidence>
<dbReference type="InterPro" id="IPR000717">
    <property type="entry name" value="PCI_dom"/>
</dbReference>
<dbReference type="SUPFAM" id="SSF53335">
    <property type="entry name" value="S-adenosyl-L-methionine-dependent methyltransferases"/>
    <property type="match status" value="1"/>
</dbReference>